<protein>
    <submittedName>
        <fullName evidence="2">Uncharacterized protein</fullName>
    </submittedName>
</protein>
<name>A0A165JBR4_EXIGL</name>
<dbReference type="OrthoDB" id="5560525at2759"/>
<organism evidence="2 3">
    <name type="scientific">Exidia glandulosa HHB12029</name>
    <dbReference type="NCBI Taxonomy" id="1314781"/>
    <lineage>
        <taxon>Eukaryota</taxon>
        <taxon>Fungi</taxon>
        <taxon>Dikarya</taxon>
        <taxon>Basidiomycota</taxon>
        <taxon>Agaricomycotina</taxon>
        <taxon>Agaricomycetes</taxon>
        <taxon>Auriculariales</taxon>
        <taxon>Exidiaceae</taxon>
        <taxon>Exidia</taxon>
    </lineage>
</organism>
<dbReference type="Proteomes" id="UP000077266">
    <property type="component" value="Unassembled WGS sequence"/>
</dbReference>
<evidence type="ECO:0000313" key="2">
    <source>
        <dbReference type="EMBL" id="KZV94620.1"/>
    </source>
</evidence>
<dbReference type="InParanoid" id="A0A165JBR4"/>
<dbReference type="EMBL" id="KV425969">
    <property type="protein sequence ID" value="KZV94620.1"/>
    <property type="molecule type" value="Genomic_DNA"/>
</dbReference>
<reference evidence="2 3" key="1">
    <citation type="journal article" date="2016" name="Mol. Biol. Evol.">
        <title>Comparative Genomics of Early-Diverging Mushroom-Forming Fungi Provides Insights into the Origins of Lignocellulose Decay Capabilities.</title>
        <authorList>
            <person name="Nagy L.G."/>
            <person name="Riley R."/>
            <person name="Tritt A."/>
            <person name="Adam C."/>
            <person name="Daum C."/>
            <person name="Floudas D."/>
            <person name="Sun H."/>
            <person name="Yadav J.S."/>
            <person name="Pangilinan J."/>
            <person name="Larsson K.H."/>
            <person name="Matsuura K."/>
            <person name="Barry K."/>
            <person name="Labutti K."/>
            <person name="Kuo R."/>
            <person name="Ohm R.A."/>
            <person name="Bhattacharya S.S."/>
            <person name="Shirouzu T."/>
            <person name="Yoshinaga Y."/>
            <person name="Martin F.M."/>
            <person name="Grigoriev I.V."/>
            <person name="Hibbett D.S."/>
        </authorList>
    </citation>
    <scope>NUCLEOTIDE SEQUENCE [LARGE SCALE GENOMIC DNA]</scope>
    <source>
        <strain evidence="2 3">HHB12029</strain>
    </source>
</reference>
<feature type="region of interest" description="Disordered" evidence="1">
    <location>
        <begin position="1"/>
        <end position="45"/>
    </location>
</feature>
<gene>
    <name evidence="2" type="ORF">EXIGLDRAFT_766908</name>
</gene>
<evidence type="ECO:0000313" key="3">
    <source>
        <dbReference type="Proteomes" id="UP000077266"/>
    </source>
</evidence>
<evidence type="ECO:0000256" key="1">
    <source>
        <dbReference type="SAM" id="MobiDB-lite"/>
    </source>
</evidence>
<proteinExistence type="predicted"/>
<sequence length="144" mass="15775">MSAPPSLTGDDEHQRTAPSPLLPTTPENQRSSKRRGSSTPRLCTTRSPTWKVTLCANGTLGSTIHCAQTLSKMLATAYREQAVLETTFRLTKSNLQLAIANEESCSTPSVSVGRRRTEQTTMLEQALGRRRSELLHGRRGPVAQ</sequence>
<accession>A0A165JBR4</accession>
<dbReference type="AlphaFoldDB" id="A0A165JBR4"/>
<keyword evidence="3" id="KW-1185">Reference proteome</keyword>